<dbReference type="GO" id="GO:0005975">
    <property type="term" value="P:carbohydrate metabolic process"/>
    <property type="evidence" value="ECO:0007669"/>
    <property type="project" value="InterPro"/>
</dbReference>
<dbReference type="InterPro" id="IPR050314">
    <property type="entry name" value="Glycosyl_Hydrlase_18"/>
</dbReference>
<dbReference type="PANTHER" id="PTHR11177:SF317">
    <property type="entry name" value="CHITINASE 12-RELATED"/>
    <property type="match status" value="1"/>
</dbReference>
<dbReference type="InterPro" id="IPR017853">
    <property type="entry name" value="GH"/>
</dbReference>
<comment type="caution">
    <text evidence="4">The sequence shown here is derived from an EMBL/GenBank/DDBJ whole genome shotgun (WGS) entry which is preliminary data.</text>
</comment>
<dbReference type="OrthoDB" id="6130020at2759"/>
<sequence length="459" mass="51095">MKHQILMKVYVICSALVFGYHTVAAEQPDDYVVACYVVASSATRPGSSKFKVTSAAANLCTDVIFGFAKISVPKRALKVTNQEEKIILAELLQLKNESPDLRLLLALGGEETGDAPFDEIVKTWSVLQDFSKNVAAMLRHRGFDGLEIAWTTQDYRKKNSISRLCQALHDAFLKESSSSGEEKLLLTFTAIPNDLTVKPMYNPTLINQYVDRITVLAFNYENPSEPLALHSSPLHNTDSSAGGVSQSGSMKWWTRNGVPAKKLILGLAAFGRTFVKAAQRGNMRPSDKKSIWSDGPPGPYTGLSGYLSFYEICQMEQRGQLLKKWNAQWKAPMAFGQLNNSLSLVSFQDSRSFKEKAFFAKSEGYGGIMIWSLDLDDFDGKFCNSSSYPLLHSAVSVLRKKSVPDLFSIEKLMELTSFFGIPVMWVLLIASIGVSYNFGFIPLKKEAEKILDPKSYRVY</sequence>
<evidence type="ECO:0000259" key="3">
    <source>
        <dbReference type="PROSITE" id="PS51910"/>
    </source>
</evidence>
<evidence type="ECO:0000313" key="5">
    <source>
        <dbReference type="Proteomes" id="UP000271974"/>
    </source>
</evidence>
<name>A0A433SJS4_ELYCH</name>
<reference evidence="4 5" key="1">
    <citation type="submission" date="2019-01" db="EMBL/GenBank/DDBJ databases">
        <title>A draft genome assembly of the solar-powered sea slug Elysia chlorotica.</title>
        <authorList>
            <person name="Cai H."/>
            <person name="Li Q."/>
            <person name="Fang X."/>
            <person name="Li J."/>
            <person name="Curtis N.E."/>
            <person name="Altenburger A."/>
            <person name="Shibata T."/>
            <person name="Feng M."/>
            <person name="Maeda T."/>
            <person name="Schwartz J.A."/>
            <person name="Shigenobu S."/>
            <person name="Lundholm N."/>
            <person name="Nishiyama T."/>
            <person name="Yang H."/>
            <person name="Hasebe M."/>
            <person name="Li S."/>
            <person name="Pierce S.K."/>
            <person name="Wang J."/>
        </authorList>
    </citation>
    <scope>NUCLEOTIDE SEQUENCE [LARGE SCALE GENOMIC DNA]</scope>
    <source>
        <strain evidence="4">EC2010</strain>
        <tissue evidence="4">Whole organism of an adult</tissue>
    </source>
</reference>
<dbReference type="SUPFAM" id="SSF54556">
    <property type="entry name" value="Chitinase insertion domain"/>
    <property type="match status" value="1"/>
</dbReference>
<dbReference type="InterPro" id="IPR011583">
    <property type="entry name" value="Chitinase_II/V-like_cat"/>
</dbReference>
<dbReference type="GO" id="GO:0005576">
    <property type="term" value="C:extracellular region"/>
    <property type="evidence" value="ECO:0007669"/>
    <property type="project" value="TreeGrafter"/>
</dbReference>
<dbReference type="SMART" id="SM00636">
    <property type="entry name" value="Glyco_18"/>
    <property type="match status" value="1"/>
</dbReference>
<feature type="transmembrane region" description="Helical" evidence="1">
    <location>
        <begin position="418"/>
        <end position="439"/>
    </location>
</feature>
<organism evidence="4 5">
    <name type="scientific">Elysia chlorotica</name>
    <name type="common">Eastern emerald elysia</name>
    <name type="synonym">Sea slug</name>
    <dbReference type="NCBI Taxonomy" id="188477"/>
    <lineage>
        <taxon>Eukaryota</taxon>
        <taxon>Metazoa</taxon>
        <taxon>Spiralia</taxon>
        <taxon>Lophotrochozoa</taxon>
        <taxon>Mollusca</taxon>
        <taxon>Gastropoda</taxon>
        <taxon>Heterobranchia</taxon>
        <taxon>Euthyneura</taxon>
        <taxon>Panpulmonata</taxon>
        <taxon>Sacoglossa</taxon>
        <taxon>Placobranchoidea</taxon>
        <taxon>Plakobranchidae</taxon>
        <taxon>Elysia</taxon>
    </lineage>
</organism>
<keyword evidence="1" id="KW-0472">Membrane</keyword>
<dbReference type="GO" id="GO:0008061">
    <property type="term" value="F:chitin binding"/>
    <property type="evidence" value="ECO:0007669"/>
    <property type="project" value="InterPro"/>
</dbReference>
<gene>
    <name evidence="4" type="ORF">EGW08_022968</name>
</gene>
<dbReference type="EMBL" id="RQTK01001751">
    <property type="protein sequence ID" value="RUS69271.1"/>
    <property type="molecule type" value="Genomic_DNA"/>
</dbReference>
<dbReference type="GO" id="GO:0004568">
    <property type="term" value="F:chitinase activity"/>
    <property type="evidence" value="ECO:0007669"/>
    <property type="project" value="TreeGrafter"/>
</dbReference>
<dbReference type="InterPro" id="IPR001223">
    <property type="entry name" value="Glyco_hydro18_cat"/>
</dbReference>
<dbReference type="Gene3D" id="3.20.20.80">
    <property type="entry name" value="Glycosidases"/>
    <property type="match status" value="1"/>
</dbReference>
<feature type="signal peptide" evidence="2">
    <location>
        <begin position="1"/>
        <end position="25"/>
    </location>
</feature>
<keyword evidence="1" id="KW-1133">Transmembrane helix</keyword>
<dbReference type="AlphaFoldDB" id="A0A433SJS4"/>
<evidence type="ECO:0000256" key="2">
    <source>
        <dbReference type="SAM" id="SignalP"/>
    </source>
</evidence>
<accession>A0A433SJS4</accession>
<dbReference type="InterPro" id="IPR029070">
    <property type="entry name" value="Chitinase_insertion_sf"/>
</dbReference>
<protein>
    <recommendedName>
        <fullName evidence="3">GH18 domain-containing protein</fullName>
    </recommendedName>
</protein>
<dbReference type="Proteomes" id="UP000271974">
    <property type="component" value="Unassembled WGS sequence"/>
</dbReference>
<dbReference type="STRING" id="188477.A0A433SJS4"/>
<dbReference type="PROSITE" id="PS51910">
    <property type="entry name" value="GH18_2"/>
    <property type="match status" value="1"/>
</dbReference>
<dbReference type="PANTHER" id="PTHR11177">
    <property type="entry name" value="CHITINASE"/>
    <property type="match status" value="1"/>
</dbReference>
<feature type="chain" id="PRO_5019005072" description="GH18 domain-containing protein" evidence="2">
    <location>
        <begin position="26"/>
        <end position="459"/>
    </location>
</feature>
<keyword evidence="5" id="KW-1185">Reference proteome</keyword>
<proteinExistence type="predicted"/>
<evidence type="ECO:0000256" key="1">
    <source>
        <dbReference type="SAM" id="Phobius"/>
    </source>
</evidence>
<dbReference type="SUPFAM" id="SSF51445">
    <property type="entry name" value="(Trans)glycosidases"/>
    <property type="match status" value="1"/>
</dbReference>
<keyword evidence="2" id="KW-0732">Signal</keyword>
<dbReference type="Pfam" id="PF00704">
    <property type="entry name" value="Glyco_hydro_18"/>
    <property type="match status" value="1"/>
</dbReference>
<dbReference type="GO" id="GO:0006032">
    <property type="term" value="P:chitin catabolic process"/>
    <property type="evidence" value="ECO:0007669"/>
    <property type="project" value="TreeGrafter"/>
</dbReference>
<evidence type="ECO:0000313" key="4">
    <source>
        <dbReference type="EMBL" id="RUS69271.1"/>
    </source>
</evidence>
<keyword evidence="1" id="KW-0812">Transmembrane</keyword>
<dbReference type="Gene3D" id="3.10.50.10">
    <property type="match status" value="1"/>
</dbReference>
<feature type="domain" description="GH18" evidence="3">
    <location>
        <begin position="31"/>
        <end position="401"/>
    </location>
</feature>